<keyword evidence="2" id="KW-1133">Transmembrane helix</keyword>
<feature type="transmembrane region" description="Helical" evidence="2">
    <location>
        <begin position="157"/>
        <end position="183"/>
    </location>
</feature>
<feature type="compositionally biased region" description="Basic and acidic residues" evidence="1">
    <location>
        <begin position="30"/>
        <end position="50"/>
    </location>
</feature>
<organism evidence="3 4">
    <name type="scientific">Ornithinibacillus hominis</name>
    <dbReference type="NCBI Taxonomy" id="2763055"/>
    <lineage>
        <taxon>Bacteria</taxon>
        <taxon>Bacillati</taxon>
        <taxon>Bacillota</taxon>
        <taxon>Bacilli</taxon>
        <taxon>Bacillales</taxon>
        <taxon>Bacillaceae</taxon>
        <taxon>Ornithinibacillus</taxon>
    </lineage>
</organism>
<keyword evidence="4" id="KW-1185">Reference proteome</keyword>
<dbReference type="Proteomes" id="UP000637359">
    <property type="component" value="Unassembled WGS sequence"/>
</dbReference>
<sequence>MKCEHCDHESGTGALCVHCGSPLEKNEDYNDRLTEELPEEKVDSTSKEEAIPSQATNLVTPSEGEATGTYHAQEKETHQTTENKNDFADQLGSIFTNFGYFFMTLVKKPSMARKANHKDKYSALITLVAIALFISLSTFIPMAIYSRNSFFMPAPSMFYGFLVPLFIYILLFAGFIGITFAAAKLIKLNLSFLDVLGKYGAYILPYGLLYVSGSILLIVQMPIIPVLLLAIGVVGSIFVVPVLILWEKEGDGFDKIYTLLGLYVSELLLIVLFSNSLFGSIMRELFYFLP</sequence>
<comment type="caution">
    <text evidence="3">The sequence shown here is derived from an EMBL/GenBank/DDBJ whole genome shotgun (WGS) entry which is preliminary data.</text>
</comment>
<feature type="transmembrane region" description="Helical" evidence="2">
    <location>
        <begin position="258"/>
        <end position="282"/>
    </location>
</feature>
<keyword evidence="2" id="KW-0472">Membrane</keyword>
<proteinExistence type="predicted"/>
<accession>A0A923L5Q4</accession>
<name>A0A923L5Q4_9BACI</name>
<feature type="transmembrane region" description="Helical" evidence="2">
    <location>
        <begin position="223"/>
        <end position="246"/>
    </location>
</feature>
<reference evidence="3" key="1">
    <citation type="submission" date="2020-08" db="EMBL/GenBank/DDBJ databases">
        <title>Genome public.</title>
        <authorList>
            <person name="Liu C."/>
            <person name="Sun Q."/>
        </authorList>
    </citation>
    <scope>NUCLEOTIDE SEQUENCE</scope>
    <source>
        <strain evidence="3">BX22</strain>
    </source>
</reference>
<feature type="transmembrane region" description="Helical" evidence="2">
    <location>
        <begin position="121"/>
        <end position="145"/>
    </location>
</feature>
<dbReference type="RefSeq" id="WP_186869653.1">
    <property type="nucleotide sequence ID" value="NZ_JACOOL010000005.1"/>
</dbReference>
<evidence type="ECO:0000313" key="4">
    <source>
        <dbReference type="Proteomes" id="UP000637359"/>
    </source>
</evidence>
<dbReference type="AlphaFoldDB" id="A0A923L5Q4"/>
<feature type="region of interest" description="Disordered" evidence="1">
    <location>
        <begin position="30"/>
        <end position="64"/>
    </location>
</feature>
<dbReference type="EMBL" id="JACOOL010000005">
    <property type="protein sequence ID" value="MBC5636944.1"/>
    <property type="molecule type" value="Genomic_DNA"/>
</dbReference>
<protein>
    <submittedName>
        <fullName evidence="3">Uncharacterized protein</fullName>
    </submittedName>
</protein>
<evidence type="ECO:0000256" key="2">
    <source>
        <dbReference type="SAM" id="Phobius"/>
    </source>
</evidence>
<evidence type="ECO:0000313" key="3">
    <source>
        <dbReference type="EMBL" id="MBC5636944.1"/>
    </source>
</evidence>
<gene>
    <name evidence="3" type="ORF">H8S33_08950</name>
</gene>
<keyword evidence="2" id="KW-0812">Transmembrane</keyword>
<evidence type="ECO:0000256" key="1">
    <source>
        <dbReference type="SAM" id="MobiDB-lite"/>
    </source>
</evidence>
<feature type="transmembrane region" description="Helical" evidence="2">
    <location>
        <begin position="195"/>
        <end position="217"/>
    </location>
</feature>